<dbReference type="AlphaFoldDB" id="A0A1H7LCX8"/>
<protein>
    <submittedName>
        <fullName evidence="1">Uncharacterized protein</fullName>
    </submittedName>
</protein>
<dbReference type="STRING" id="190974.SAMN05216439_1761"/>
<organism evidence="1 2">
    <name type="scientific">Methanobrevibacter gottschalkii</name>
    <dbReference type="NCBI Taxonomy" id="190974"/>
    <lineage>
        <taxon>Archaea</taxon>
        <taxon>Methanobacteriati</taxon>
        <taxon>Methanobacteriota</taxon>
        <taxon>Methanomada group</taxon>
        <taxon>Methanobacteria</taxon>
        <taxon>Methanobacteriales</taxon>
        <taxon>Methanobacteriaceae</taxon>
        <taxon>Methanobrevibacter</taxon>
    </lineage>
</organism>
<dbReference type="RefSeq" id="WP_091699459.1">
    <property type="nucleotide sequence ID" value="NZ_FOAK01000007.1"/>
</dbReference>
<name>A0A1H7LCX8_9EURY</name>
<evidence type="ECO:0000313" key="2">
    <source>
        <dbReference type="Proteomes" id="UP000199506"/>
    </source>
</evidence>
<evidence type="ECO:0000313" key="1">
    <source>
        <dbReference type="EMBL" id="SEK96804.1"/>
    </source>
</evidence>
<reference evidence="1 2" key="1">
    <citation type="submission" date="2016-10" db="EMBL/GenBank/DDBJ databases">
        <authorList>
            <person name="de Groot N.N."/>
        </authorList>
    </citation>
    <scope>NUCLEOTIDE SEQUENCE [LARGE SCALE GENOMIC DNA]</scope>
    <source>
        <strain evidence="1 2">DSM 11978</strain>
    </source>
</reference>
<accession>A0A1H7LCX8</accession>
<gene>
    <name evidence="1" type="ORF">SAMN05216439_1761</name>
</gene>
<dbReference type="OrthoDB" id="75739at2157"/>
<sequence>MKKLNVALIALVLIVVAFLASTIVSPVLIVAEDASEDNGIDMAATIGLTGFNWIYPGNSVNAQGQTLHNVYADYPDNPYGAARDIMSYTYHVTPHIIISINNDAAAAIFGENIIDDIRANDGYNGYAGNDKVSGSMDRGDAVGAAMAENGINIIEIPIQFLIGNISPHFI</sequence>
<proteinExistence type="predicted"/>
<dbReference type="Proteomes" id="UP000199506">
    <property type="component" value="Unassembled WGS sequence"/>
</dbReference>
<dbReference type="EMBL" id="FOAK01000007">
    <property type="protein sequence ID" value="SEK96804.1"/>
    <property type="molecule type" value="Genomic_DNA"/>
</dbReference>